<proteinExistence type="predicted"/>
<protein>
    <submittedName>
        <fullName evidence="1">Uncharacterized protein</fullName>
    </submittedName>
</protein>
<dbReference type="Proteomes" id="UP000324392">
    <property type="component" value="Chromosome"/>
</dbReference>
<organism evidence="1 2">
    <name type="scientific">Serratia symbiotica</name>
    <dbReference type="NCBI Taxonomy" id="138074"/>
    <lineage>
        <taxon>Bacteria</taxon>
        <taxon>Pseudomonadati</taxon>
        <taxon>Pseudomonadota</taxon>
        <taxon>Gammaproteobacteria</taxon>
        <taxon>Enterobacterales</taxon>
        <taxon>Yersiniaceae</taxon>
        <taxon>Serratia</taxon>
    </lineage>
</organism>
<evidence type="ECO:0000313" key="1">
    <source>
        <dbReference type="EMBL" id="BBI92860.1"/>
    </source>
</evidence>
<dbReference type="AlphaFoldDB" id="A0A455VMT0"/>
<name>A0A455VMT0_9GAMM</name>
<dbReference type="EMBL" id="AP019531">
    <property type="protein sequence ID" value="BBI92860.1"/>
    <property type="molecule type" value="Genomic_DNA"/>
</dbReference>
<accession>A0A455VMT0</accession>
<gene>
    <name evidence="1" type="ORF">SSYIS1_27830</name>
</gene>
<reference evidence="1 2" key="1">
    <citation type="submission" date="2019-03" db="EMBL/GenBank/DDBJ databases">
        <title>The genome sequence of Candidatus Serratia symbiotica strain IS.</title>
        <authorList>
            <person name="Nikoh N."/>
            <person name="Koga R."/>
            <person name="Oshima K."/>
            <person name="Hattori M."/>
            <person name="Fukatsu T."/>
        </authorList>
    </citation>
    <scope>NUCLEOTIDE SEQUENCE [LARGE SCALE GENOMIC DNA]</scope>
    <source>
        <strain evidence="1 2">IS</strain>
    </source>
</reference>
<evidence type="ECO:0000313" key="2">
    <source>
        <dbReference type="Proteomes" id="UP000324392"/>
    </source>
</evidence>
<sequence length="38" mass="4511">MFFPPTRERKIEMTTAELAVYLPSSIEMIKHKGFAFRH</sequence>